<protein>
    <submittedName>
        <fullName evidence="1">Uncharacterized protein</fullName>
    </submittedName>
</protein>
<keyword evidence="2" id="KW-1185">Reference proteome</keyword>
<dbReference type="AlphaFoldDB" id="A0A976FQN7"/>
<proteinExistence type="predicted"/>
<dbReference type="RefSeq" id="XP_067820474.1">
    <property type="nucleotide sequence ID" value="XM_067967372.1"/>
</dbReference>
<dbReference type="GeneID" id="94353043"/>
<dbReference type="EMBL" id="SHOA02000001">
    <property type="protein sequence ID" value="TDH70975.1"/>
    <property type="molecule type" value="Genomic_DNA"/>
</dbReference>
<evidence type="ECO:0000313" key="1">
    <source>
        <dbReference type="EMBL" id="TDH70975.1"/>
    </source>
</evidence>
<sequence>MLLCKIGGDTSLDSCLRRAYMSPLANNHRVRPAIGSDRPSGPTGHRVRPPFPRFYSHELAKYFSCACKSFDWYLEASPTATLEVDK</sequence>
<organism evidence="1 2">
    <name type="scientific">Bremia lactucae</name>
    <name type="common">Lettuce downy mildew</name>
    <dbReference type="NCBI Taxonomy" id="4779"/>
    <lineage>
        <taxon>Eukaryota</taxon>
        <taxon>Sar</taxon>
        <taxon>Stramenopiles</taxon>
        <taxon>Oomycota</taxon>
        <taxon>Peronosporomycetes</taxon>
        <taxon>Peronosporales</taxon>
        <taxon>Peronosporaceae</taxon>
        <taxon>Bremia</taxon>
    </lineage>
</organism>
<comment type="caution">
    <text evidence="1">The sequence shown here is derived from an EMBL/GenBank/DDBJ whole genome shotgun (WGS) entry which is preliminary data.</text>
</comment>
<reference evidence="1 2" key="1">
    <citation type="journal article" date="2021" name="Genome Biol.">
        <title>AFLAP: assembly-free linkage analysis pipeline using k-mers from genome sequencing data.</title>
        <authorList>
            <person name="Fletcher K."/>
            <person name="Zhang L."/>
            <person name="Gil J."/>
            <person name="Han R."/>
            <person name="Cavanaugh K."/>
            <person name="Michelmore R."/>
        </authorList>
    </citation>
    <scope>NUCLEOTIDE SEQUENCE [LARGE SCALE GENOMIC DNA]</scope>
    <source>
        <strain evidence="1 2">SF5</strain>
    </source>
</reference>
<gene>
    <name evidence="1" type="ORF">CCR75_009331</name>
</gene>
<dbReference type="KEGG" id="blac:94353043"/>
<name>A0A976FQN7_BRELC</name>
<dbReference type="Proteomes" id="UP000294530">
    <property type="component" value="Unassembled WGS sequence"/>
</dbReference>
<accession>A0A976FQN7</accession>
<evidence type="ECO:0000313" key="2">
    <source>
        <dbReference type="Proteomes" id="UP000294530"/>
    </source>
</evidence>